<keyword evidence="1" id="KW-0175">Coiled coil</keyword>
<dbReference type="EMBL" id="WBJZ01000019">
    <property type="protein sequence ID" value="KAB1654308.1"/>
    <property type="molecule type" value="Genomic_DNA"/>
</dbReference>
<dbReference type="OrthoDB" id="3756696at2"/>
<proteinExistence type="predicted"/>
<name>A0A7J5BNZ3_9MICO</name>
<dbReference type="AlphaFoldDB" id="A0A7J5BNZ3"/>
<feature type="region of interest" description="Disordered" evidence="2">
    <location>
        <begin position="38"/>
        <end position="73"/>
    </location>
</feature>
<sequence>MARIRPIVRPASVQIRHPVAVGRSRPVARGRHVSALGYPRTRCRRGPPSREPPFLPTPIPGARVPDPASPPDGALRDADVAAVWESDPTWALLRSHNGRWIIPLFSRCLERAVAPVSADWFHQRVAEVLAQLATDRAVEVRREGDDGEDLATRGGAADVADDPTDDRAADDDATDLGAADDERAAHDDEAADDDADDEAEAPGLRDEAADGDRRAGDDPRPDPAAYCRAWVERRWLVRTRAGGPEGRAHYRLSQHALRALRIVRELGAHESAVSEARLGSITHAVRRLADLANPSAEAQLARIDEEIEALRARRAAIETQGPERVAPEAAARQLDEVVRLTSSLPESFRQLSGMVEQRHREVARKASFERIGKGALVDRYLQENDLLEQTPEGRAYRGFAAMLSSRGIDAMREDIGQILEGPFAAELTESQRTRLESLISSLLAEEQEVQESYSRWTSSLRRFLTRSGAEKHHRLLTLTERALEAGDAWVAHRPGRVTVPVDVLGLGGADVRDVSQMQPWRDRGRPSVDVVAATDATTLPNEDRLALRLAAGTSAAAAEATVEHLLATRETVTGADVYAATDPEFRRLGLVLSVLDLAIERDAVHEEGRDRVRVDGTAGTGREVTLPLVVFAREEPDAPAEPDGQPSPGDGATATTGRATSDTPTTDDDARHGPRTQEDPA</sequence>
<evidence type="ECO:0000313" key="4">
    <source>
        <dbReference type="Proteomes" id="UP000467240"/>
    </source>
</evidence>
<feature type="compositionally biased region" description="Low complexity" evidence="2">
    <location>
        <begin position="649"/>
        <end position="664"/>
    </location>
</feature>
<feature type="coiled-coil region" evidence="1">
    <location>
        <begin position="293"/>
        <end position="320"/>
    </location>
</feature>
<reference evidence="3 4" key="1">
    <citation type="submission" date="2019-09" db="EMBL/GenBank/DDBJ databases">
        <title>Phylogeny of genus Pseudoclavibacter and closely related genus.</title>
        <authorList>
            <person name="Li Y."/>
        </authorList>
    </citation>
    <scope>NUCLEOTIDE SEQUENCE [LARGE SCALE GENOMIC DNA]</scope>
    <source>
        <strain evidence="3 4">DSM 23821</strain>
    </source>
</reference>
<organism evidence="3 4">
    <name type="scientific">Pseudoclavibacter chungangensis</name>
    <dbReference type="NCBI Taxonomy" id="587635"/>
    <lineage>
        <taxon>Bacteria</taxon>
        <taxon>Bacillati</taxon>
        <taxon>Actinomycetota</taxon>
        <taxon>Actinomycetes</taxon>
        <taxon>Micrococcales</taxon>
        <taxon>Microbacteriaceae</taxon>
        <taxon>Pseudoclavibacter</taxon>
    </lineage>
</organism>
<feature type="region of interest" description="Disordered" evidence="2">
    <location>
        <begin position="139"/>
        <end position="224"/>
    </location>
</feature>
<dbReference type="Pfam" id="PF11855">
    <property type="entry name" value="DUF3375"/>
    <property type="match status" value="1"/>
</dbReference>
<accession>A0A7J5BNZ3</accession>
<feature type="compositionally biased region" description="Basic and acidic residues" evidence="2">
    <location>
        <begin position="203"/>
        <end position="221"/>
    </location>
</feature>
<keyword evidence="4" id="KW-1185">Reference proteome</keyword>
<evidence type="ECO:0000256" key="1">
    <source>
        <dbReference type="SAM" id="Coils"/>
    </source>
</evidence>
<feature type="compositionally biased region" description="Basic and acidic residues" evidence="2">
    <location>
        <begin position="668"/>
        <end position="681"/>
    </location>
</feature>
<evidence type="ECO:0000256" key="2">
    <source>
        <dbReference type="SAM" id="MobiDB-lite"/>
    </source>
</evidence>
<gene>
    <name evidence="3" type="ORF">F8O01_13825</name>
</gene>
<feature type="compositionally biased region" description="Acidic residues" evidence="2">
    <location>
        <begin position="159"/>
        <end position="174"/>
    </location>
</feature>
<feature type="compositionally biased region" description="Acidic residues" evidence="2">
    <location>
        <begin position="189"/>
        <end position="200"/>
    </location>
</feature>
<feature type="region of interest" description="Disordered" evidence="2">
    <location>
        <begin position="632"/>
        <end position="681"/>
    </location>
</feature>
<dbReference type="Proteomes" id="UP000467240">
    <property type="component" value="Unassembled WGS sequence"/>
</dbReference>
<dbReference type="InterPro" id="IPR021804">
    <property type="entry name" value="DUF3375"/>
</dbReference>
<evidence type="ECO:0000313" key="3">
    <source>
        <dbReference type="EMBL" id="KAB1654308.1"/>
    </source>
</evidence>
<feature type="compositionally biased region" description="Pro residues" evidence="2">
    <location>
        <begin position="49"/>
        <end position="59"/>
    </location>
</feature>
<comment type="caution">
    <text evidence="3">The sequence shown here is derived from an EMBL/GenBank/DDBJ whole genome shotgun (WGS) entry which is preliminary data.</text>
</comment>
<protein>
    <submittedName>
        <fullName evidence="3">DUF3375 family protein</fullName>
    </submittedName>
</protein>